<accession>A0A318R012</accession>
<dbReference type="RefSeq" id="WP_158466844.1">
    <property type="nucleotide sequence ID" value="NZ_QJUE01000004.1"/>
</dbReference>
<name>A0A318R012_PROMR</name>
<evidence type="ECO:0000313" key="2">
    <source>
        <dbReference type="EMBL" id="PYE01667.1"/>
    </source>
</evidence>
<gene>
    <name evidence="2" type="ORF">DNJ73_06180</name>
</gene>
<keyword evidence="1" id="KW-0732">Signal</keyword>
<sequence>MKNSPRKRILAISIFFASILLSSCNSSIKSESNPTNNNSNKNNINFSPASREDMNLYRQIGISYFCLARQAEVQFSKSISIASNNFALLVSKKHGGLIEEIGDKKLTNEQIYQGSYLQVIEGAIQLCPDQVPEEDKEKFLEAVEKLNQNN</sequence>
<comment type="caution">
    <text evidence="2">The sequence shown here is derived from an EMBL/GenBank/DDBJ whole genome shotgun (WGS) entry which is preliminary data.</text>
</comment>
<protein>
    <submittedName>
        <fullName evidence="2">Villin headpiece domain-containing protein</fullName>
    </submittedName>
</protein>
<organism evidence="2 3">
    <name type="scientific">Prochlorococcus marinus XMU1408</name>
    <dbReference type="NCBI Taxonomy" id="2213228"/>
    <lineage>
        <taxon>Bacteria</taxon>
        <taxon>Bacillati</taxon>
        <taxon>Cyanobacteriota</taxon>
        <taxon>Cyanophyceae</taxon>
        <taxon>Synechococcales</taxon>
        <taxon>Prochlorococcaceae</taxon>
        <taxon>Prochlorococcus</taxon>
    </lineage>
</organism>
<proteinExistence type="predicted"/>
<dbReference type="Proteomes" id="UP000247807">
    <property type="component" value="Unassembled WGS sequence"/>
</dbReference>
<evidence type="ECO:0000256" key="1">
    <source>
        <dbReference type="SAM" id="SignalP"/>
    </source>
</evidence>
<evidence type="ECO:0000313" key="3">
    <source>
        <dbReference type="Proteomes" id="UP000247807"/>
    </source>
</evidence>
<feature type="signal peptide" evidence="1">
    <location>
        <begin position="1"/>
        <end position="22"/>
    </location>
</feature>
<dbReference type="PROSITE" id="PS51257">
    <property type="entry name" value="PROKAR_LIPOPROTEIN"/>
    <property type="match status" value="1"/>
</dbReference>
<dbReference type="EMBL" id="QJUE01000004">
    <property type="protein sequence ID" value="PYE01667.1"/>
    <property type="molecule type" value="Genomic_DNA"/>
</dbReference>
<dbReference type="AlphaFoldDB" id="A0A318R012"/>
<feature type="chain" id="PRO_5016456828" evidence="1">
    <location>
        <begin position="23"/>
        <end position="150"/>
    </location>
</feature>
<dbReference type="OrthoDB" id="540251at2"/>
<reference evidence="2 3" key="1">
    <citation type="journal article" date="2018" name="Appl. Environ. Microbiol.">
        <title>Genome rearrangement shapes Prochlorococcus ecological adaptation.</title>
        <authorList>
            <person name="Yan W."/>
            <person name="Wei S."/>
            <person name="Wang Q."/>
            <person name="Xiao X."/>
            <person name="Zeng Q."/>
            <person name="Jiao N."/>
            <person name="Zhang R."/>
        </authorList>
    </citation>
    <scope>NUCLEOTIDE SEQUENCE [LARGE SCALE GENOMIC DNA]</scope>
    <source>
        <strain evidence="2 3">XMU1408</strain>
    </source>
</reference>